<dbReference type="Proteomes" id="UP000001312">
    <property type="component" value="Unassembled WGS sequence"/>
</dbReference>
<dbReference type="InParanoid" id="A7F7V0"/>
<dbReference type="EMBL" id="CH476646">
    <property type="protein sequence ID" value="EDN98821.1"/>
    <property type="molecule type" value="Genomic_DNA"/>
</dbReference>
<protein>
    <submittedName>
        <fullName evidence="1">Uncharacterized protein</fullName>
    </submittedName>
</protein>
<accession>A7F7V0</accession>
<keyword evidence="2" id="KW-1185">Reference proteome</keyword>
<reference evidence="2" key="1">
    <citation type="journal article" date="2011" name="PLoS Genet.">
        <title>Genomic analysis of the necrotrophic fungal pathogens Sclerotinia sclerotiorum and Botrytis cinerea.</title>
        <authorList>
            <person name="Amselem J."/>
            <person name="Cuomo C.A."/>
            <person name="van Kan J.A."/>
            <person name="Viaud M."/>
            <person name="Benito E.P."/>
            <person name="Couloux A."/>
            <person name="Coutinho P.M."/>
            <person name="de Vries R.P."/>
            <person name="Dyer P.S."/>
            <person name="Fillinger S."/>
            <person name="Fournier E."/>
            <person name="Gout L."/>
            <person name="Hahn M."/>
            <person name="Kohn L."/>
            <person name="Lapalu N."/>
            <person name="Plummer K.M."/>
            <person name="Pradier J.M."/>
            <person name="Quevillon E."/>
            <person name="Sharon A."/>
            <person name="Simon A."/>
            <person name="ten Have A."/>
            <person name="Tudzynski B."/>
            <person name="Tudzynski P."/>
            <person name="Wincker P."/>
            <person name="Andrew M."/>
            <person name="Anthouard V."/>
            <person name="Beever R.E."/>
            <person name="Beffa R."/>
            <person name="Benoit I."/>
            <person name="Bouzid O."/>
            <person name="Brault B."/>
            <person name="Chen Z."/>
            <person name="Choquer M."/>
            <person name="Collemare J."/>
            <person name="Cotton P."/>
            <person name="Danchin E.G."/>
            <person name="Da Silva C."/>
            <person name="Gautier A."/>
            <person name="Giraud C."/>
            <person name="Giraud T."/>
            <person name="Gonzalez C."/>
            <person name="Grossetete S."/>
            <person name="Guldener U."/>
            <person name="Henrissat B."/>
            <person name="Howlett B.J."/>
            <person name="Kodira C."/>
            <person name="Kretschmer M."/>
            <person name="Lappartient A."/>
            <person name="Leroch M."/>
            <person name="Levis C."/>
            <person name="Mauceli E."/>
            <person name="Neuveglise C."/>
            <person name="Oeser B."/>
            <person name="Pearson M."/>
            <person name="Poulain J."/>
            <person name="Poussereau N."/>
            <person name="Quesneville H."/>
            <person name="Rascle C."/>
            <person name="Schumacher J."/>
            <person name="Segurens B."/>
            <person name="Sexton A."/>
            <person name="Silva E."/>
            <person name="Sirven C."/>
            <person name="Soanes D.M."/>
            <person name="Talbot N.J."/>
            <person name="Templeton M."/>
            <person name="Yandava C."/>
            <person name="Yarden O."/>
            <person name="Zeng Q."/>
            <person name="Rollins J.A."/>
            <person name="Lebrun M.H."/>
            <person name="Dickman M."/>
        </authorList>
    </citation>
    <scope>NUCLEOTIDE SEQUENCE [LARGE SCALE GENOMIC DNA]</scope>
    <source>
        <strain evidence="2">ATCC 18683 / 1980 / Ss-1</strain>
    </source>
</reference>
<gene>
    <name evidence="1" type="ORF">SS1G_13680</name>
</gene>
<sequence>MAEYQECGGGGFIGRGMNSRVGGSIVEKEGEYERKGEERRGGEVSFDFLYILHRIGGWEGWRKVEDLKKKINKGGKRCMIIAPSPATAASEE</sequence>
<name>A7F7V0_SCLS1</name>
<organism evidence="1 2">
    <name type="scientific">Sclerotinia sclerotiorum (strain ATCC 18683 / 1980 / Ss-1)</name>
    <name type="common">White mold</name>
    <name type="synonym">Whetzelinia sclerotiorum</name>
    <dbReference type="NCBI Taxonomy" id="665079"/>
    <lineage>
        <taxon>Eukaryota</taxon>
        <taxon>Fungi</taxon>
        <taxon>Dikarya</taxon>
        <taxon>Ascomycota</taxon>
        <taxon>Pezizomycotina</taxon>
        <taxon>Leotiomycetes</taxon>
        <taxon>Helotiales</taxon>
        <taxon>Sclerotiniaceae</taxon>
        <taxon>Sclerotinia</taxon>
    </lineage>
</organism>
<dbReference type="KEGG" id="ssl:SS1G_13680"/>
<evidence type="ECO:0000313" key="2">
    <source>
        <dbReference type="Proteomes" id="UP000001312"/>
    </source>
</evidence>
<evidence type="ECO:0000313" key="1">
    <source>
        <dbReference type="EMBL" id="EDN98821.1"/>
    </source>
</evidence>
<dbReference type="GeneID" id="5481410"/>
<dbReference type="AlphaFoldDB" id="A7F7V0"/>
<dbReference type="RefSeq" id="XP_001585441.1">
    <property type="nucleotide sequence ID" value="XM_001585391.1"/>
</dbReference>
<proteinExistence type="predicted"/>